<dbReference type="EMBL" id="FOKW01000014">
    <property type="protein sequence ID" value="SFC67311.1"/>
    <property type="molecule type" value="Genomic_DNA"/>
</dbReference>
<sequence length="430" mass="49297">MGGEETNTHCHKPPITKYLIYLLKTVADDYLRRTAITRPILTTEQQDLLDATINEWQDACNISSRIGWQTGETRKTYLQDLAYDEVLEETRLGSQHAILATHQAAAALSGVEEIKELDEKYKTSCPEFTATTVKYDTRTMTLFDDETVSLTTVDDRIRCDLALPDDEDGYQHQYLNDEDWELTESTLSRRDGDYYLHLGFRKPKPEKQVEQQGDDEDRTVLGVDLGIVNIATTSTAYFASGREVRHRHREFERIRSSLQQTGTQSAHRTIQQMSGRESRYVRDVLHRVANDIIEEALNHDCEYIAFENLTHIRDRVPPVKEFHQWAHRQLVDLVEYKSETEGICVEYVDPENTSRRCPECGHTSKGNRVTQAEFECERCDTTANADYVGAKNIGWRYVRRGLQSSRRTGDSQLALKSGTVTPNRGFVSSD</sequence>
<gene>
    <name evidence="8" type="ORF">SAMN05444422_11422</name>
</gene>
<dbReference type="InterPro" id="IPR010095">
    <property type="entry name" value="Cas12f1-like_TNB"/>
</dbReference>
<feature type="domain" description="Cas12f1-like TNB" evidence="7">
    <location>
        <begin position="327"/>
        <end position="393"/>
    </location>
</feature>
<keyword evidence="4" id="KW-0238">DNA-binding</keyword>
<dbReference type="NCBIfam" id="NF040570">
    <property type="entry name" value="guided_TnpB"/>
    <property type="match status" value="1"/>
</dbReference>
<dbReference type="Pfam" id="PF01385">
    <property type="entry name" value="OrfB_IS605"/>
    <property type="match status" value="1"/>
</dbReference>
<evidence type="ECO:0000256" key="1">
    <source>
        <dbReference type="ARBA" id="ARBA00008761"/>
    </source>
</evidence>
<evidence type="ECO:0000313" key="8">
    <source>
        <dbReference type="EMBL" id="SFC67311.1"/>
    </source>
</evidence>
<dbReference type="InterPro" id="IPR001959">
    <property type="entry name" value="Transposase"/>
</dbReference>
<reference evidence="9" key="1">
    <citation type="submission" date="2016-10" db="EMBL/GenBank/DDBJ databases">
        <authorList>
            <person name="Varghese N."/>
            <person name="Submissions S."/>
        </authorList>
    </citation>
    <scope>NUCLEOTIDE SEQUENCE [LARGE SCALE GENOMIC DNA]</scope>
    <source>
        <strain evidence="9">DSM 13078</strain>
    </source>
</reference>
<dbReference type="GO" id="GO:0006310">
    <property type="term" value="P:DNA recombination"/>
    <property type="evidence" value="ECO:0007669"/>
    <property type="project" value="UniProtKB-KW"/>
</dbReference>
<dbReference type="PANTHER" id="PTHR30405">
    <property type="entry name" value="TRANSPOSASE"/>
    <property type="match status" value="1"/>
</dbReference>
<dbReference type="Proteomes" id="UP000199161">
    <property type="component" value="Unassembled WGS sequence"/>
</dbReference>
<evidence type="ECO:0000256" key="3">
    <source>
        <dbReference type="ARBA" id="ARBA00022578"/>
    </source>
</evidence>
<accession>A0A1I1L2U4</accession>
<keyword evidence="3" id="KW-0815">Transposition</keyword>
<evidence type="ECO:0000259" key="7">
    <source>
        <dbReference type="Pfam" id="PF07282"/>
    </source>
</evidence>
<comment type="similarity">
    <text evidence="2">In the N-terminal section; belongs to the transposase 2 family.</text>
</comment>
<protein>
    <submittedName>
        <fullName evidence="8">Transposase, IS605 OrfB family, central region</fullName>
    </submittedName>
</protein>
<evidence type="ECO:0000259" key="6">
    <source>
        <dbReference type="Pfam" id="PF01385"/>
    </source>
</evidence>
<comment type="similarity">
    <text evidence="1">In the C-terminal section; belongs to the transposase 35 family.</text>
</comment>
<organism evidence="8 9">
    <name type="scientific">Natronobacterium haloterrestre</name>
    <name type="common">Halobiforma haloterrestris</name>
    <dbReference type="NCBI Taxonomy" id="148448"/>
    <lineage>
        <taxon>Archaea</taxon>
        <taxon>Methanobacteriati</taxon>
        <taxon>Methanobacteriota</taxon>
        <taxon>Stenosarchaea group</taxon>
        <taxon>Halobacteria</taxon>
        <taxon>Halobacteriales</taxon>
        <taxon>Natrialbaceae</taxon>
        <taxon>Natronobacterium</taxon>
    </lineage>
</organism>
<keyword evidence="9" id="KW-1185">Reference proteome</keyword>
<evidence type="ECO:0000256" key="5">
    <source>
        <dbReference type="ARBA" id="ARBA00023172"/>
    </source>
</evidence>
<dbReference type="GO" id="GO:0003677">
    <property type="term" value="F:DNA binding"/>
    <property type="evidence" value="ECO:0007669"/>
    <property type="project" value="UniProtKB-KW"/>
</dbReference>
<keyword evidence="5" id="KW-0233">DNA recombination</keyword>
<proteinExistence type="inferred from homology"/>
<name>A0A1I1L2U4_NATHA</name>
<evidence type="ECO:0000313" key="9">
    <source>
        <dbReference type="Proteomes" id="UP000199161"/>
    </source>
</evidence>
<dbReference type="PANTHER" id="PTHR30405:SF26">
    <property type="entry name" value="TRANSPOSASE, PROBABLY IS605-TNPB FAMILY"/>
    <property type="match status" value="1"/>
</dbReference>
<evidence type="ECO:0000256" key="2">
    <source>
        <dbReference type="ARBA" id="ARBA00011044"/>
    </source>
</evidence>
<dbReference type="GO" id="GO:0032196">
    <property type="term" value="P:transposition"/>
    <property type="evidence" value="ECO:0007669"/>
    <property type="project" value="UniProtKB-KW"/>
</dbReference>
<dbReference type="AlphaFoldDB" id="A0A1I1L2U4"/>
<dbReference type="Pfam" id="PF07282">
    <property type="entry name" value="Cas12f1-like_TNB"/>
    <property type="match status" value="1"/>
</dbReference>
<dbReference type="InterPro" id="IPR051399">
    <property type="entry name" value="RNA-guided_DNA_endo/Transpos"/>
</dbReference>
<evidence type="ECO:0000256" key="4">
    <source>
        <dbReference type="ARBA" id="ARBA00023125"/>
    </source>
</evidence>
<feature type="domain" description="Probable transposase IS891/IS1136/IS1341" evidence="6">
    <location>
        <begin position="212"/>
        <end position="311"/>
    </location>
</feature>
<dbReference type="NCBIfam" id="TIGR01766">
    <property type="entry name" value="IS200/IS605 family accessory protein TnpB-like domain"/>
    <property type="match status" value="1"/>
</dbReference>